<sequence>MIDFLTQEKQQLKAAKLNYQIVSINHSAIKQQAVNQSKEAISSPTGLAIIFSLGFIHGTVNKEVTNEKLNWAMLISKFVSL</sequence>
<dbReference type="EMBL" id="JBELOE010000265">
    <property type="protein sequence ID" value="MER2493468.1"/>
    <property type="molecule type" value="Genomic_DNA"/>
</dbReference>
<name>A0ABV1RKL3_9ALTE</name>
<evidence type="ECO:0000313" key="1">
    <source>
        <dbReference type="EMBL" id="MER2493468.1"/>
    </source>
</evidence>
<gene>
    <name evidence="1" type="ORF">ABS311_16440</name>
</gene>
<keyword evidence="2" id="KW-1185">Reference proteome</keyword>
<protein>
    <submittedName>
        <fullName evidence="1">Uncharacterized protein</fullName>
    </submittedName>
</protein>
<evidence type="ECO:0000313" key="2">
    <source>
        <dbReference type="Proteomes" id="UP001467690"/>
    </source>
</evidence>
<organism evidence="1 2">
    <name type="scientific">Catenovulum sediminis</name>
    <dbReference type="NCBI Taxonomy" id="1740262"/>
    <lineage>
        <taxon>Bacteria</taxon>
        <taxon>Pseudomonadati</taxon>
        <taxon>Pseudomonadota</taxon>
        <taxon>Gammaproteobacteria</taxon>
        <taxon>Alteromonadales</taxon>
        <taxon>Alteromonadaceae</taxon>
        <taxon>Catenovulum</taxon>
    </lineage>
</organism>
<comment type="caution">
    <text evidence="1">The sequence shown here is derived from an EMBL/GenBank/DDBJ whole genome shotgun (WGS) entry which is preliminary data.</text>
</comment>
<accession>A0ABV1RKL3</accession>
<proteinExistence type="predicted"/>
<dbReference type="RefSeq" id="WP_350402633.1">
    <property type="nucleotide sequence ID" value="NZ_JBELOE010000265.1"/>
</dbReference>
<reference evidence="1 2" key="1">
    <citation type="submission" date="2024-06" db="EMBL/GenBank/DDBJ databases">
        <authorList>
            <person name="Chen R.Y."/>
        </authorList>
    </citation>
    <scope>NUCLEOTIDE SEQUENCE [LARGE SCALE GENOMIC DNA]</scope>
    <source>
        <strain evidence="1 2">D2</strain>
    </source>
</reference>
<dbReference type="Proteomes" id="UP001467690">
    <property type="component" value="Unassembled WGS sequence"/>
</dbReference>